<dbReference type="EMBL" id="CAEZTX010000021">
    <property type="protein sequence ID" value="CAB4579707.1"/>
    <property type="molecule type" value="Genomic_DNA"/>
</dbReference>
<organism evidence="1">
    <name type="scientific">freshwater metagenome</name>
    <dbReference type="NCBI Taxonomy" id="449393"/>
    <lineage>
        <taxon>unclassified sequences</taxon>
        <taxon>metagenomes</taxon>
        <taxon>ecological metagenomes</taxon>
    </lineage>
</organism>
<protein>
    <submittedName>
        <fullName evidence="1">Unannotated protein</fullName>
    </submittedName>
</protein>
<proteinExistence type="predicted"/>
<accession>A0A6J6EUR2</accession>
<gene>
    <name evidence="1" type="ORF">UFOPK1755_00418</name>
</gene>
<evidence type="ECO:0000313" key="1">
    <source>
        <dbReference type="EMBL" id="CAB4579707.1"/>
    </source>
</evidence>
<name>A0A6J6EUR2_9ZZZZ</name>
<reference evidence="1" key="1">
    <citation type="submission" date="2020-05" db="EMBL/GenBank/DDBJ databases">
        <authorList>
            <person name="Chiriac C."/>
            <person name="Salcher M."/>
            <person name="Ghai R."/>
            <person name="Kavagutti S V."/>
        </authorList>
    </citation>
    <scope>NUCLEOTIDE SEQUENCE</scope>
</reference>
<dbReference type="AlphaFoldDB" id="A0A6J6EUR2"/>
<sequence length="40" mass="4533">MAYSGIPCGFCGAMKVTYSYAPNGFVIYKCEECLEKWKDE</sequence>